<evidence type="ECO:0000313" key="8">
    <source>
        <dbReference type="Proteomes" id="UP000824062"/>
    </source>
</evidence>
<reference evidence="7" key="1">
    <citation type="journal article" date="2021" name="PeerJ">
        <title>Extensive microbial diversity within the chicken gut microbiome revealed by metagenomics and culture.</title>
        <authorList>
            <person name="Gilroy R."/>
            <person name="Ravi A."/>
            <person name="Getino M."/>
            <person name="Pursley I."/>
            <person name="Horton D.L."/>
            <person name="Alikhan N.F."/>
            <person name="Baker D."/>
            <person name="Gharbi K."/>
            <person name="Hall N."/>
            <person name="Watson M."/>
            <person name="Adriaenssens E.M."/>
            <person name="Foster-Nyarko E."/>
            <person name="Jarju S."/>
            <person name="Secka A."/>
            <person name="Antonio M."/>
            <person name="Oren A."/>
            <person name="Chaudhuri R.R."/>
            <person name="La Ragione R."/>
            <person name="Hildebrand F."/>
            <person name="Pallen M.J."/>
        </authorList>
    </citation>
    <scope>NUCLEOTIDE SEQUENCE</scope>
    <source>
        <strain evidence="7">ChiHjej12B11-14209</strain>
    </source>
</reference>
<comment type="similarity">
    <text evidence="2 6">Belongs to the transposase mutator family.</text>
</comment>
<evidence type="ECO:0000256" key="6">
    <source>
        <dbReference type="RuleBase" id="RU365089"/>
    </source>
</evidence>
<evidence type="ECO:0000256" key="4">
    <source>
        <dbReference type="ARBA" id="ARBA00023125"/>
    </source>
</evidence>
<keyword evidence="5 6" id="KW-0233">DNA recombination</keyword>
<proteinExistence type="inferred from homology"/>
<dbReference type="GO" id="GO:0004803">
    <property type="term" value="F:transposase activity"/>
    <property type="evidence" value="ECO:0007669"/>
    <property type="project" value="UniProtKB-UniRule"/>
</dbReference>
<keyword evidence="4 6" id="KW-0238">DNA-binding</keyword>
<sequence>MDTVHEGALAAAGAVAAAGVRADGTIDINAALRSLLEGLLNAAMDEQASELGVARNGYRERRLDTCVGTVTLRIPKLREGSYFPEDVVSRWSRTDTALASAICDMWVSGVSTRKVEAVAAEMGVESMSRSRVSRLCAGLDAEVAEMRSADLSAGPWPYLWLDATYVPCREAGAARSAALVTAVACSLSGRRRVVGLACVDSESYLSWRDFLLGLRRRGLSGVRLVTSDAHEGLARAIREVLVGASWQRCVAHLERNVRDRCRRRDVGDAAVAALKAALAERDPALVRAGYRRACELLAAADPRDAELLEGAAPSALAYLGFPREHAVWVRTNNVCERMNCEVKRRTRVVQVFPSRDSLVRLVGAVCCDQNDAWLSATNFIDPRTLAEGYERDPLPEEPGGMERVLRLVGEAFDRKLRAA</sequence>
<gene>
    <name evidence="7" type="ORF">IAA19_01740</name>
</gene>
<dbReference type="InterPro" id="IPR001207">
    <property type="entry name" value="Transposase_mutator"/>
</dbReference>
<evidence type="ECO:0000313" key="7">
    <source>
        <dbReference type="EMBL" id="HIZ45727.1"/>
    </source>
</evidence>
<evidence type="ECO:0000256" key="5">
    <source>
        <dbReference type="ARBA" id="ARBA00023172"/>
    </source>
</evidence>
<evidence type="ECO:0000256" key="3">
    <source>
        <dbReference type="ARBA" id="ARBA00022578"/>
    </source>
</evidence>
<name>A0A9D2JDW7_9ACTN</name>
<dbReference type="PANTHER" id="PTHR33217:SF7">
    <property type="entry name" value="TRANSPOSASE FOR INSERTION SEQUENCE ELEMENT IS1081"/>
    <property type="match status" value="1"/>
</dbReference>
<dbReference type="Proteomes" id="UP000824062">
    <property type="component" value="Unassembled WGS sequence"/>
</dbReference>
<dbReference type="GO" id="GO:0003677">
    <property type="term" value="F:DNA binding"/>
    <property type="evidence" value="ECO:0007669"/>
    <property type="project" value="UniProtKB-UniRule"/>
</dbReference>
<evidence type="ECO:0000256" key="2">
    <source>
        <dbReference type="ARBA" id="ARBA00010961"/>
    </source>
</evidence>
<reference evidence="7" key="2">
    <citation type="submission" date="2021-04" db="EMBL/GenBank/DDBJ databases">
        <authorList>
            <person name="Gilroy R."/>
        </authorList>
    </citation>
    <scope>NUCLEOTIDE SEQUENCE</scope>
    <source>
        <strain evidence="7">ChiHjej12B11-14209</strain>
    </source>
</reference>
<dbReference type="PANTHER" id="PTHR33217">
    <property type="entry name" value="TRANSPOSASE FOR INSERTION SEQUENCE ELEMENT IS1081"/>
    <property type="match status" value="1"/>
</dbReference>
<evidence type="ECO:0000256" key="1">
    <source>
        <dbReference type="ARBA" id="ARBA00002190"/>
    </source>
</evidence>
<keyword evidence="3 6" id="KW-0815">Transposition</keyword>
<keyword evidence="6" id="KW-0814">Transposable element</keyword>
<dbReference type="Pfam" id="PF00872">
    <property type="entry name" value="Transposase_mut"/>
    <property type="match status" value="1"/>
</dbReference>
<accession>A0A9D2JDW7</accession>
<protein>
    <recommendedName>
        <fullName evidence="6">Mutator family transposase</fullName>
    </recommendedName>
</protein>
<dbReference type="AlphaFoldDB" id="A0A9D2JDW7"/>
<dbReference type="NCBIfam" id="NF033543">
    <property type="entry name" value="transpos_IS256"/>
    <property type="match status" value="1"/>
</dbReference>
<comment type="function">
    <text evidence="1 6">Required for the transposition of the insertion element.</text>
</comment>
<dbReference type="GO" id="GO:0006313">
    <property type="term" value="P:DNA transposition"/>
    <property type="evidence" value="ECO:0007669"/>
    <property type="project" value="UniProtKB-UniRule"/>
</dbReference>
<comment type="caution">
    <text evidence="7">The sequence shown here is derived from an EMBL/GenBank/DDBJ whole genome shotgun (WGS) entry which is preliminary data.</text>
</comment>
<organism evidence="7 8">
    <name type="scientific">Candidatus Olsenella pullistercoris</name>
    <dbReference type="NCBI Taxonomy" id="2838712"/>
    <lineage>
        <taxon>Bacteria</taxon>
        <taxon>Bacillati</taxon>
        <taxon>Actinomycetota</taxon>
        <taxon>Coriobacteriia</taxon>
        <taxon>Coriobacteriales</taxon>
        <taxon>Atopobiaceae</taxon>
        <taxon>Olsenella</taxon>
    </lineage>
</organism>
<dbReference type="EMBL" id="DXBM01000019">
    <property type="protein sequence ID" value="HIZ45727.1"/>
    <property type="molecule type" value="Genomic_DNA"/>
</dbReference>